<organism evidence="2 3">
    <name type="scientific">Amphritea balenae</name>
    <dbReference type="NCBI Taxonomy" id="452629"/>
    <lineage>
        <taxon>Bacteria</taxon>
        <taxon>Pseudomonadati</taxon>
        <taxon>Pseudomonadota</taxon>
        <taxon>Gammaproteobacteria</taxon>
        <taxon>Oceanospirillales</taxon>
        <taxon>Oceanospirillaceae</taxon>
        <taxon>Amphritea</taxon>
    </lineage>
</organism>
<feature type="transmembrane region" description="Helical" evidence="1">
    <location>
        <begin position="347"/>
        <end position="372"/>
    </location>
</feature>
<dbReference type="OrthoDB" id="8523687at2"/>
<evidence type="ECO:0000256" key="1">
    <source>
        <dbReference type="SAM" id="Phobius"/>
    </source>
</evidence>
<feature type="transmembrane region" description="Helical" evidence="1">
    <location>
        <begin position="12"/>
        <end position="34"/>
    </location>
</feature>
<feature type="transmembrane region" description="Helical" evidence="1">
    <location>
        <begin position="205"/>
        <end position="222"/>
    </location>
</feature>
<dbReference type="RefSeq" id="WP_124924153.1">
    <property type="nucleotide sequence ID" value="NZ_BMOH01000001.1"/>
</dbReference>
<comment type="caution">
    <text evidence="2">The sequence shown here is derived from an EMBL/GenBank/DDBJ whole genome shotgun (WGS) entry which is preliminary data.</text>
</comment>
<proteinExistence type="predicted"/>
<feature type="transmembrane region" description="Helical" evidence="1">
    <location>
        <begin position="40"/>
        <end position="59"/>
    </location>
</feature>
<dbReference type="AlphaFoldDB" id="A0A3P1SV97"/>
<evidence type="ECO:0000313" key="2">
    <source>
        <dbReference type="EMBL" id="RRD01081.1"/>
    </source>
</evidence>
<keyword evidence="1" id="KW-0472">Membrane</keyword>
<name>A0A3P1SV97_9GAMM</name>
<feature type="transmembrane region" description="Helical" evidence="1">
    <location>
        <begin position="176"/>
        <end position="193"/>
    </location>
</feature>
<feature type="transmembrane region" description="Helical" evidence="1">
    <location>
        <begin position="71"/>
        <end position="90"/>
    </location>
</feature>
<keyword evidence="1" id="KW-0812">Transmembrane</keyword>
<keyword evidence="1" id="KW-1133">Transmembrane helix</keyword>
<feature type="transmembrane region" description="Helical" evidence="1">
    <location>
        <begin position="311"/>
        <end position="335"/>
    </location>
</feature>
<feature type="transmembrane region" description="Helical" evidence="1">
    <location>
        <begin position="268"/>
        <end position="285"/>
    </location>
</feature>
<protein>
    <submittedName>
        <fullName evidence="2">Uncharacterized protein</fullName>
    </submittedName>
</protein>
<evidence type="ECO:0000313" key="3">
    <source>
        <dbReference type="Proteomes" id="UP000267535"/>
    </source>
</evidence>
<sequence length="446" mass="47828">MAIRSFIQNRSEHWPGAAVSGPLLFVMWLLTLIYTAVPMLVSSDVTAIATLLAWGYVAIELPRLKPKQRKQILVLFSIGIAAALLAWSQGANISLQQLFAEHLKLAMLLTAISFIGLAIKVSCNQSKAGLGSFVTTLTGMHLFSSVANFSAVIVVGEQVKRDGRIDQLSQFILSRGFGMAVLWSPFLSILPLVLEQVPGTELQQIYPFSITLAVIGLLLTILESRFRTPSQLAAYTGYPLKQTTLALPISLICMILSLSWLQPQLPTIFLVSLLAVIVPVALMMFRSGLPDAGRSVAGHITQKLAESRAEISLFLSAGVLAAGVKACISAGLISLPFTETNAAIASLVMVLIVTLAYLGIHQLALVAIFAGLLADITTTPNLMAIGYVLGTALAMSGSTFSGLNFIMKSRFNGQDREIIRNQLPFNLVMLIIGSAVLFIMEGLGVS</sequence>
<gene>
    <name evidence="2" type="ORF">EHS89_00505</name>
</gene>
<feature type="transmembrane region" description="Helical" evidence="1">
    <location>
        <begin position="133"/>
        <end position="156"/>
    </location>
</feature>
<dbReference type="Proteomes" id="UP000267535">
    <property type="component" value="Unassembled WGS sequence"/>
</dbReference>
<keyword evidence="3" id="KW-1185">Reference proteome</keyword>
<reference evidence="2 3" key="1">
    <citation type="submission" date="2018-11" db="EMBL/GenBank/DDBJ databases">
        <title>The draft genome sequence of Amphritea balenae JAMM 1525T.</title>
        <authorList>
            <person name="Fang Z."/>
            <person name="Zhang Y."/>
            <person name="Han X."/>
        </authorList>
    </citation>
    <scope>NUCLEOTIDE SEQUENCE [LARGE SCALE GENOMIC DNA]</scope>
    <source>
        <strain evidence="2 3">JAMM 1525</strain>
    </source>
</reference>
<feature type="transmembrane region" description="Helical" evidence="1">
    <location>
        <begin position="242"/>
        <end position="261"/>
    </location>
</feature>
<feature type="transmembrane region" description="Helical" evidence="1">
    <location>
        <begin position="427"/>
        <end position="445"/>
    </location>
</feature>
<dbReference type="EMBL" id="RQXV01000001">
    <property type="protein sequence ID" value="RRD01081.1"/>
    <property type="molecule type" value="Genomic_DNA"/>
</dbReference>
<feature type="transmembrane region" description="Helical" evidence="1">
    <location>
        <begin position="102"/>
        <end position="121"/>
    </location>
</feature>
<accession>A0A3P1SV97</accession>
<feature type="transmembrane region" description="Helical" evidence="1">
    <location>
        <begin position="384"/>
        <end position="406"/>
    </location>
</feature>